<accession>T1GWC3</accession>
<name>T1GWC3_MEGSC</name>
<evidence type="ECO:0000313" key="2">
    <source>
        <dbReference type="EnsemblMetazoa" id="MESCA008096-PA"/>
    </source>
</evidence>
<sequence>MFYCPESSDNGIPIATVSFLSVLSVVTCKSVNSQDTWSGKWFPFNPSETTTTTTQTPRNYQEESEDVDHLKLKADNDWKGRWFPSDPNKSPATDCDDDLDSAETDFNYNEIVSIPTNSCALMINEIMNQISQ</sequence>
<evidence type="ECO:0000256" key="1">
    <source>
        <dbReference type="SAM" id="MobiDB-lite"/>
    </source>
</evidence>
<protein>
    <submittedName>
        <fullName evidence="2">Uncharacterized protein</fullName>
    </submittedName>
</protein>
<dbReference type="Proteomes" id="UP000015102">
    <property type="component" value="Unassembled WGS sequence"/>
</dbReference>
<reference evidence="3" key="1">
    <citation type="submission" date="2013-02" db="EMBL/GenBank/DDBJ databases">
        <authorList>
            <person name="Hughes D."/>
        </authorList>
    </citation>
    <scope>NUCLEOTIDE SEQUENCE</scope>
    <source>
        <strain>Durham</strain>
        <strain evidence="3">NC isolate 2 -- Noor lab</strain>
    </source>
</reference>
<keyword evidence="3" id="KW-1185">Reference proteome</keyword>
<evidence type="ECO:0000313" key="3">
    <source>
        <dbReference type="Proteomes" id="UP000015102"/>
    </source>
</evidence>
<proteinExistence type="predicted"/>
<organism evidence="2 3">
    <name type="scientific">Megaselia scalaris</name>
    <name type="common">Humpbacked fly</name>
    <name type="synonym">Phora scalaris</name>
    <dbReference type="NCBI Taxonomy" id="36166"/>
    <lineage>
        <taxon>Eukaryota</taxon>
        <taxon>Metazoa</taxon>
        <taxon>Ecdysozoa</taxon>
        <taxon>Arthropoda</taxon>
        <taxon>Hexapoda</taxon>
        <taxon>Insecta</taxon>
        <taxon>Pterygota</taxon>
        <taxon>Neoptera</taxon>
        <taxon>Endopterygota</taxon>
        <taxon>Diptera</taxon>
        <taxon>Brachycera</taxon>
        <taxon>Muscomorpha</taxon>
        <taxon>Platypezoidea</taxon>
        <taxon>Phoridae</taxon>
        <taxon>Megaseliini</taxon>
        <taxon>Megaselia</taxon>
    </lineage>
</organism>
<reference evidence="2" key="2">
    <citation type="submission" date="2015-06" db="UniProtKB">
        <authorList>
            <consortium name="EnsemblMetazoa"/>
        </authorList>
    </citation>
    <scope>IDENTIFICATION</scope>
</reference>
<dbReference type="EMBL" id="CAQQ02392458">
    <property type="status" value="NOT_ANNOTATED_CDS"/>
    <property type="molecule type" value="Genomic_DNA"/>
</dbReference>
<dbReference type="EMBL" id="CAQQ02392459">
    <property type="status" value="NOT_ANNOTATED_CDS"/>
    <property type="molecule type" value="Genomic_DNA"/>
</dbReference>
<dbReference type="HOGENOM" id="CLU_1919440_0_0_1"/>
<dbReference type="AlphaFoldDB" id="T1GWC3"/>
<feature type="region of interest" description="Disordered" evidence="1">
    <location>
        <begin position="43"/>
        <end position="67"/>
    </location>
</feature>
<dbReference type="EnsemblMetazoa" id="MESCA008096-RA">
    <property type="protein sequence ID" value="MESCA008096-PA"/>
    <property type="gene ID" value="MESCA008096"/>
</dbReference>